<keyword evidence="15" id="KW-1185">Reference proteome</keyword>
<evidence type="ECO:0000313" key="14">
    <source>
        <dbReference type="EMBL" id="CAI9087184.1"/>
    </source>
</evidence>
<dbReference type="Proteomes" id="UP001161247">
    <property type="component" value="Chromosome 1"/>
</dbReference>
<dbReference type="AlphaFoldDB" id="A0AAV1BV52"/>
<evidence type="ECO:0000256" key="7">
    <source>
        <dbReference type="ARBA" id="ARBA00022694"/>
    </source>
</evidence>
<dbReference type="PANTHER" id="PTHR23245">
    <property type="entry name" value="TRNA METHYLTRANSFERASE"/>
    <property type="match status" value="1"/>
</dbReference>
<comment type="catalytic activity">
    <reaction evidence="9">
        <text>4-demethylwyosine(37) in tRNA(Phe) + S-adenosyl-L-methionine = 4-demethyl-7-[(3S)-3-amino-3-carboxypropyl]wyosine(37) in tRNA(Phe) + S-methyl-5'-thioadenosine + H(+)</text>
        <dbReference type="Rhea" id="RHEA:36355"/>
        <dbReference type="Rhea" id="RHEA-COMP:10164"/>
        <dbReference type="Rhea" id="RHEA-COMP:10378"/>
        <dbReference type="ChEBI" id="CHEBI:15378"/>
        <dbReference type="ChEBI" id="CHEBI:17509"/>
        <dbReference type="ChEBI" id="CHEBI:59789"/>
        <dbReference type="ChEBI" id="CHEBI:64315"/>
        <dbReference type="ChEBI" id="CHEBI:73550"/>
        <dbReference type="EC" id="2.5.1.114"/>
    </reaction>
</comment>
<dbReference type="SUPFAM" id="SSF53335">
    <property type="entry name" value="S-adenosyl-L-methionine-dependent methyltransferases"/>
    <property type="match status" value="1"/>
</dbReference>
<dbReference type="InterPro" id="IPR030382">
    <property type="entry name" value="MeTrfase_TRM5/TYW2"/>
</dbReference>
<evidence type="ECO:0000256" key="3">
    <source>
        <dbReference type="ARBA" id="ARBA00012750"/>
    </source>
</evidence>
<dbReference type="FunFam" id="2.120.10.80:FF:000128">
    <property type="entry name" value="tRNA wybutosine-synthesizing protein 2/3/4"/>
    <property type="match status" value="1"/>
</dbReference>
<keyword evidence="4" id="KW-0489">Methyltransferase</keyword>
<dbReference type="InterPro" id="IPR015915">
    <property type="entry name" value="Kelch-typ_b-propeller"/>
</dbReference>
<dbReference type="InterPro" id="IPR056743">
    <property type="entry name" value="TRM5-TYW2-like_MTfase"/>
</dbReference>
<dbReference type="EC" id="2.5.1.114" evidence="2"/>
<evidence type="ECO:0000256" key="12">
    <source>
        <dbReference type="SAM" id="MobiDB-lite"/>
    </source>
</evidence>
<feature type="region of interest" description="Disordered" evidence="12">
    <location>
        <begin position="1"/>
        <end position="26"/>
    </location>
</feature>
<dbReference type="GO" id="GO:0102522">
    <property type="term" value="F:tRNA 4-demethylwyosine alpha-amino-alpha-carboxypropyltransferase activity"/>
    <property type="evidence" value="ECO:0007669"/>
    <property type="project" value="UniProtKB-EC"/>
</dbReference>
<dbReference type="Gene3D" id="3.30.1960.10">
    <property type="entry name" value="tRNA wybutosine-synthesizing-like"/>
    <property type="match status" value="1"/>
</dbReference>
<dbReference type="FunFam" id="3.40.50.150:FF:000131">
    <property type="entry name" value="tRNA wybutosine-synthesizing protein 2/3/4"/>
    <property type="match status" value="1"/>
</dbReference>
<evidence type="ECO:0000259" key="13">
    <source>
        <dbReference type="PROSITE" id="PS51684"/>
    </source>
</evidence>
<dbReference type="SMART" id="SM00612">
    <property type="entry name" value="Kelch"/>
    <property type="match status" value="3"/>
</dbReference>
<name>A0AAV1BV52_OLDCO</name>
<feature type="domain" description="SAM-dependent methyltransferase TRM5/TYW2-type" evidence="13">
    <location>
        <begin position="773"/>
        <end position="1032"/>
    </location>
</feature>
<gene>
    <name evidence="14" type="ORF">OLC1_LOCUS72</name>
</gene>
<dbReference type="Gene3D" id="2.120.10.80">
    <property type="entry name" value="Kelch-type beta propeller"/>
    <property type="match status" value="2"/>
</dbReference>
<dbReference type="Gene3D" id="3.40.50.150">
    <property type="entry name" value="Vaccinia Virus protein VP39"/>
    <property type="match status" value="1"/>
</dbReference>
<dbReference type="Pfam" id="PF25133">
    <property type="entry name" value="TYW2_N_2"/>
    <property type="match status" value="1"/>
</dbReference>
<evidence type="ECO:0000256" key="1">
    <source>
        <dbReference type="ARBA" id="ARBA00004797"/>
    </source>
</evidence>
<evidence type="ECO:0000256" key="4">
    <source>
        <dbReference type="ARBA" id="ARBA00022603"/>
    </source>
</evidence>
<evidence type="ECO:0000256" key="11">
    <source>
        <dbReference type="ARBA" id="ARBA00069229"/>
    </source>
</evidence>
<dbReference type="GO" id="GO:0008175">
    <property type="term" value="F:tRNA methyltransferase activity"/>
    <property type="evidence" value="ECO:0007669"/>
    <property type="project" value="TreeGrafter"/>
</dbReference>
<dbReference type="Pfam" id="PF02475">
    <property type="entry name" value="TRM5-TYW2_MTfase"/>
    <property type="match status" value="1"/>
</dbReference>
<sequence>MEFGRRKAATLATMNSPEPDKSPKGNIDEPIIPLLNLLNSHPSYFTTSSCSGRISIFSHPVDPANSKKKAKGGSWLFISHDYPVEPTSVPPLLFPSNPTNSYNANELVFKFEPLIIAVECRDVQAASSLVSLAISCGFRESGITSVSKKRVIIAIRCSIRMEVPLGNTQKVMVSPEYLDYLIRVANDKMEANKKRTDLLFEALVRNGYGKVANGIGEGNGELVCGDEDDSECLDGEKMESLGDCLSSDDERKDLDDSQLGSSKLLDLKLSMSHININGQPVERLFLWGHSSCAISYDNCMKVLIFGGFGGIGRHARRSDLLLLDPIGGEAKAINVSQSPCPRIGHSSTALGDSIYVVGGRADPLTILGDVWKFKIGANEWSLVQCSGSQFSPRHRHAAAAIGSKIYVFGGVDNGVILSSLHVLDTQTLQWDAIPIQGEWPSPRHSHSMVAHRDNLYMFGGCDGEKALGDLYAFNVQACKWKKVNVAGREPTARFSHSMFVYNNYLGIIGGCPVSKHHKELSLLDLNSSVWTHFMINSTGSDLFVRSTASIIGHELVMIGGGASCYAFGTKFSEPTKINLLPVKSLADTVSHVKNTEECIKGQKPESADKSRLMRSGIVNPTEVSDDNIGHERVPSYCVLRLERKYAKFGKDILKKFGWLDLTRKVCSEEEGKYIYFPILKNFCTLFKDTMTGELADILAAQPIGPESLLVKDISETAALDTLRACGATKLEDKVIKVKRAPVSPLQAMKEAVASLVGNNGLPLHLLEELPSRWQRLGDIALLPVTSFKDPAWDVVAKDLWPVVAQSIGASRLARQGPIASTGTRDSTLEILVGDNGWVEHRENGILYSFDATKCMFSWGNLSEKLRMANLNCKDEIIVDLFAGIGYFTLPFLTRAGAKLVYACEWNPHALEALRRNLSVNEVGDRCVVLEGDNRVTAPKGVAHRVCLGLLPTSEASWLTAVRALRSDGGVMHIHANVKDTEESSWMEHVSRSIRDIATSEGYSWEVSVIHVERVKWYAPHIRHLVADVQCRRKL</sequence>
<keyword evidence="6" id="KW-0949">S-adenosyl-L-methionine</keyword>
<dbReference type="EC" id="2.1.1.282" evidence="3"/>
<evidence type="ECO:0000313" key="15">
    <source>
        <dbReference type="Proteomes" id="UP001161247"/>
    </source>
</evidence>
<dbReference type="PANTHER" id="PTHR23245:SF25">
    <property type="entry name" value="TRNA WYBUTOSINE-SYNTHESIZING PROTEIN 2 HOMOLOG"/>
    <property type="match status" value="1"/>
</dbReference>
<proteinExistence type="predicted"/>
<dbReference type="PROSITE" id="PS51684">
    <property type="entry name" value="SAM_MT_TRM5_TYW2"/>
    <property type="match status" value="1"/>
</dbReference>
<accession>A0AAV1BV52</accession>
<evidence type="ECO:0000256" key="8">
    <source>
        <dbReference type="ARBA" id="ARBA00049202"/>
    </source>
</evidence>
<dbReference type="EMBL" id="OX459118">
    <property type="protein sequence ID" value="CAI9087184.1"/>
    <property type="molecule type" value="Genomic_DNA"/>
</dbReference>
<comment type="pathway">
    <text evidence="1">tRNA modification; wybutosine-tRNA(Phe) biosynthesis.</text>
</comment>
<dbReference type="InterPro" id="IPR003827">
    <property type="entry name" value="tRNA_yW-synthesising"/>
</dbReference>
<protein>
    <recommendedName>
        <fullName evidence="11">tRNA wybutosine-synthesizing protein 3</fullName>
        <ecNumber evidence="3">2.1.1.282</ecNumber>
        <ecNumber evidence="2">2.5.1.114</ecNumber>
    </recommendedName>
</protein>
<dbReference type="CDD" id="cd02440">
    <property type="entry name" value="AdoMet_MTases"/>
    <property type="match status" value="1"/>
</dbReference>
<dbReference type="InterPro" id="IPR056744">
    <property type="entry name" value="TRM5/TYW2-like_N"/>
</dbReference>
<dbReference type="InterPro" id="IPR006652">
    <property type="entry name" value="Kelch_1"/>
</dbReference>
<dbReference type="FunFam" id="3.30.1960.10:FF:000003">
    <property type="entry name" value="tRNA methyltransferase"/>
    <property type="match status" value="1"/>
</dbReference>
<organism evidence="14 15">
    <name type="scientific">Oldenlandia corymbosa var. corymbosa</name>
    <dbReference type="NCBI Taxonomy" id="529605"/>
    <lineage>
        <taxon>Eukaryota</taxon>
        <taxon>Viridiplantae</taxon>
        <taxon>Streptophyta</taxon>
        <taxon>Embryophyta</taxon>
        <taxon>Tracheophyta</taxon>
        <taxon>Spermatophyta</taxon>
        <taxon>Magnoliopsida</taxon>
        <taxon>eudicotyledons</taxon>
        <taxon>Gunneridae</taxon>
        <taxon>Pentapetalae</taxon>
        <taxon>asterids</taxon>
        <taxon>lamiids</taxon>
        <taxon>Gentianales</taxon>
        <taxon>Rubiaceae</taxon>
        <taxon>Rubioideae</taxon>
        <taxon>Spermacoceae</taxon>
        <taxon>Hedyotis-Oldenlandia complex</taxon>
        <taxon>Oldenlandia</taxon>
    </lineage>
</organism>
<evidence type="ECO:0000256" key="2">
    <source>
        <dbReference type="ARBA" id="ARBA00012265"/>
    </source>
</evidence>
<evidence type="ECO:0000256" key="6">
    <source>
        <dbReference type="ARBA" id="ARBA00022691"/>
    </source>
</evidence>
<evidence type="ECO:0000256" key="5">
    <source>
        <dbReference type="ARBA" id="ARBA00022679"/>
    </source>
</evidence>
<evidence type="ECO:0000256" key="9">
    <source>
        <dbReference type="ARBA" id="ARBA00049400"/>
    </source>
</evidence>
<dbReference type="Pfam" id="PF24681">
    <property type="entry name" value="Kelch_KLHDC2_KLHL20_DRC7"/>
    <property type="match status" value="1"/>
</dbReference>
<dbReference type="GO" id="GO:0030488">
    <property type="term" value="P:tRNA methylation"/>
    <property type="evidence" value="ECO:0007669"/>
    <property type="project" value="TreeGrafter"/>
</dbReference>
<comment type="function">
    <text evidence="10">S-adenosyl-L-methionine-dependent methyltransferase that acts as a component of the wybutosine biosynthesis pathway. Wybutosine is a hyper modified guanosine with a tricyclic base found at the 3'-position adjacent to the anticodon of eukaryotic phenylalanine tRNA. Probably methylates N-4 position of wybutosine-86 to produce wybutosine-72.</text>
</comment>
<keyword evidence="7" id="KW-0819">tRNA processing</keyword>
<dbReference type="GO" id="GO:0005737">
    <property type="term" value="C:cytoplasm"/>
    <property type="evidence" value="ECO:0007669"/>
    <property type="project" value="TreeGrafter"/>
</dbReference>
<dbReference type="Pfam" id="PF02676">
    <property type="entry name" value="TYW3"/>
    <property type="match status" value="1"/>
</dbReference>
<comment type="catalytic activity">
    <reaction evidence="8">
        <text>4-demethyl-7-[(3S)-3-amino-3-carboxypropyl]wyosine(37) in tRNA(Phe) + S-adenosyl-L-methionine = 7-[(3S)-3-amino-3-carboxypropyl]wyosine(37) in tRNA(Phe) + S-adenosyl-L-homocysteine + H(+)</text>
        <dbReference type="Rhea" id="RHEA:36635"/>
        <dbReference type="Rhea" id="RHEA-COMP:10378"/>
        <dbReference type="Rhea" id="RHEA-COMP:10379"/>
        <dbReference type="ChEBI" id="CHEBI:15378"/>
        <dbReference type="ChEBI" id="CHEBI:57856"/>
        <dbReference type="ChEBI" id="CHEBI:59789"/>
        <dbReference type="ChEBI" id="CHEBI:73543"/>
        <dbReference type="ChEBI" id="CHEBI:73550"/>
        <dbReference type="EC" id="2.1.1.282"/>
    </reaction>
</comment>
<dbReference type="InterPro" id="IPR029063">
    <property type="entry name" value="SAM-dependent_MTases_sf"/>
</dbReference>
<dbReference type="InterPro" id="IPR036602">
    <property type="entry name" value="tRNA_yW-synthesising-like_sf"/>
</dbReference>
<dbReference type="SUPFAM" id="SSF111278">
    <property type="entry name" value="SSo0622-like"/>
    <property type="match status" value="1"/>
</dbReference>
<reference evidence="14" key="1">
    <citation type="submission" date="2023-03" db="EMBL/GenBank/DDBJ databases">
        <authorList>
            <person name="Julca I."/>
        </authorList>
    </citation>
    <scope>NUCLEOTIDE SEQUENCE</scope>
</reference>
<dbReference type="Gene3D" id="3.30.300.110">
    <property type="entry name" value="Met-10+ protein-like domains"/>
    <property type="match status" value="1"/>
</dbReference>
<evidence type="ECO:0000256" key="10">
    <source>
        <dbReference type="ARBA" id="ARBA00058049"/>
    </source>
</evidence>
<keyword evidence="5" id="KW-0808">Transferase</keyword>
<dbReference type="GO" id="GO:0031591">
    <property type="term" value="P:wybutosine biosynthetic process"/>
    <property type="evidence" value="ECO:0007669"/>
    <property type="project" value="TreeGrafter"/>
</dbReference>
<dbReference type="SUPFAM" id="SSF117281">
    <property type="entry name" value="Kelch motif"/>
    <property type="match status" value="1"/>
</dbReference>